<feature type="transmembrane region" description="Helical" evidence="7">
    <location>
        <begin position="111"/>
        <end position="140"/>
    </location>
</feature>
<reference evidence="8" key="1">
    <citation type="submission" date="2020-11" db="EMBL/GenBank/DDBJ databases">
        <title>Sequencing the genomes of 1000 actinobacteria strains.</title>
        <authorList>
            <person name="Klenk H.-P."/>
        </authorList>
    </citation>
    <scope>NUCLEOTIDE SEQUENCE</scope>
    <source>
        <strain evidence="8">DSM 26152</strain>
    </source>
</reference>
<comment type="function">
    <text evidence="7">Part of the twin-arginine translocation (Tat) system that transports large folded proteins containing a characteristic twin-arginine motif in their signal peptide across membranes. Together with TatB, TatC is part of a receptor directly interacting with Tat signal peptides.</text>
</comment>
<dbReference type="AlphaFoldDB" id="A0A931GDW2"/>
<keyword evidence="2 7" id="KW-0812">Transmembrane</keyword>
<dbReference type="GO" id="GO:0033281">
    <property type="term" value="C:TAT protein transport complex"/>
    <property type="evidence" value="ECO:0007669"/>
    <property type="project" value="UniProtKB-UniRule"/>
</dbReference>
<dbReference type="GO" id="GO:0009977">
    <property type="term" value="F:proton motive force dependent protein transmembrane transporter activity"/>
    <property type="evidence" value="ECO:0007669"/>
    <property type="project" value="TreeGrafter"/>
</dbReference>
<feature type="transmembrane region" description="Helical" evidence="7">
    <location>
        <begin position="160"/>
        <end position="184"/>
    </location>
</feature>
<proteinExistence type="inferred from homology"/>
<keyword evidence="4 7" id="KW-1133">Transmembrane helix</keyword>
<keyword evidence="3 7" id="KW-0653">Protein transport</keyword>
<feature type="transmembrane region" description="Helical" evidence="7">
    <location>
        <begin position="27"/>
        <end position="46"/>
    </location>
</feature>
<evidence type="ECO:0000256" key="6">
    <source>
        <dbReference type="ARBA" id="ARBA00023136"/>
    </source>
</evidence>
<feature type="transmembrane region" description="Helical" evidence="7">
    <location>
        <begin position="74"/>
        <end position="99"/>
    </location>
</feature>
<sequence length="267" mass="29147">MARTAARKNPEGRMSLKEHLIELRNRLFIALAGLLVATVGGFFLYWPVMDILMDPLQNAGGQGNFSSAVSPFDIMIKVSVFLGLIMSSPIWLYQLWAFIVPGLHKKEKWTAVGFIAVAVPLFLGGIVLGFWALPYALFFFLGLTPGDAENLITVPEYLSFVLRLLLAFGLAFLLPVLLVGLNMIGILPGKLIVKNWRITVFLICLVAAMAAPGGDALTMFVLAGPLLLLFAAATGFCLYNDKRRAKVAAAREQEFDENAKQASSLPD</sequence>
<comment type="similarity">
    <text evidence="7">Belongs to the TatC family.</text>
</comment>
<comment type="subunit">
    <text evidence="7">The Tat system comprises two distinct complexes: a TatABC complex, containing multiple copies of TatA, TatB and TatC subunits, and a separate TatA complex, containing only TatA subunits. Substrates initially bind to the TatABC complex, which probably triggers association of the separate TatA complex to form the active translocon.</text>
</comment>
<dbReference type="PRINTS" id="PR01840">
    <property type="entry name" value="TATCFAMILY"/>
</dbReference>
<keyword evidence="7" id="KW-1003">Cell membrane</keyword>
<keyword evidence="7" id="KW-0813">Transport</keyword>
<accession>A0A931GDW2</accession>
<feature type="transmembrane region" description="Helical" evidence="7">
    <location>
        <begin position="219"/>
        <end position="239"/>
    </location>
</feature>
<evidence type="ECO:0000313" key="9">
    <source>
        <dbReference type="Proteomes" id="UP000625033"/>
    </source>
</evidence>
<evidence type="ECO:0000256" key="4">
    <source>
        <dbReference type="ARBA" id="ARBA00022989"/>
    </source>
</evidence>
<keyword evidence="9" id="KW-1185">Reference proteome</keyword>
<comment type="subcellular location">
    <subcellularLocation>
        <location evidence="7">Cell membrane</location>
        <topology evidence="7">Multi-pass membrane protein</topology>
    </subcellularLocation>
    <subcellularLocation>
        <location evidence="1">Membrane</location>
        <topology evidence="1">Multi-pass membrane protein</topology>
    </subcellularLocation>
</comment>
<organism evidence="8 9">
    <name type="scientific">Zhihengliuella flava</name>
    <dbReference type="NCBI Taxonomy" id="1285193"/>
    <lineage>
        <taxon>Bacteria</taxon>
        <taxon>Bacillati</taxon>
        <taxon>Actinomycetota</taxon>
        <taxon>Actinomycetes</taxon>
        <taxon>Micrococcales</taxon>
        <taxon>Micrococcaceae</taxon>
        <taxon>Zhihengliuella</taxon>
    </lineage>
</organism>
<dbReference type="InterPro" id="IPR002033">
    <property type="entry name" value="TatC"/>
</dbReference>
<evidence type="ECO:0000313" key="8">
    <source>
        <dbReference type="EMBL" id="MBG6083390.1"/>
    </source>
</evidence>
<name>A0A931GDW2_9MICC</name>
<dbReference type="Pfam" id="PF00902">
    <property type="entry name" value="TatC"/>
    <property type="match status" value="1"/>
</dbReference>
<comment type="caution">
    <text evidence="8">The sequence shown here is derived from an EMBL/GenBank/DDBJ whole genome shotgun (WGS) entry which is preliminary data.</text>
</comment>
<feature type="transmembrane region" description="Helical" evidence="7">
    <location>
        <begin position="196"/>
        <end position="213"/>
    </location>
</feature>
<dbReference type="RefSeq" id="WP_331271383.1">
    <property type="nucleotide sequence ID" value="NZ_JADOTZ010000001.1"/>
</dbReference>
<evidence type="ECO:0000256" key="5">
    <source>
        <dbReference type="ARBA" id="ARBA00023010"/>
    </source>
</evidence>
<dbReference type="Proteomes" id="UP000625033">
    <property type="component" value="Unassembled WGS sequence"/>
</dbReference>
<dbReference type="EMBL" id="JADOTZ010000001">
    <property type="protein sequence ID" value="MBG6083390.1"/>
    <property type="molecule type" value="Genomic_DNA"/>
</dbReference>
<evidence type="ECO:0000256" key="7">
    <source>
        <dbReference type="HAMAP-Rule" id="MF_00902"/>
    </source>
</evidence>
<dbReference type="HAMAP" id="MF_00902">
    <property type="entry name" value="TatC"/>
    <property type="match status" value="1"/>
</dbReference>
<evidence type="ECO:0000256" key="1">
    <source>
        <dbReference type="ARBA" id="ARBA00004141"/>
    </source>
</evidence>
<evidence type="ECO:0000256" key="3">
    <source>
        <dbReference type="ARBA" id="ARBA00022927"/>
    </source>
</evidence>
<dbReference type="PANTHER" id="PTHR30371:SF0">
    <property type="entry name" value="SEC-INDEPENDENT PROTEIN TRANSLOCASE PROTEIN TATC, CHLOROPLASTIC-RELATED"/>
    <property type="match status" value="1"/>
</dbReference>
<dbReference type="GO" id="GO:0043953">
    <property type="term" value="P:protein transport by the Tat complex"/>
    <property type="evidence" value="ECO:0007669"/>
    <property type="project" value="UniProtKB-UniRule"/>
</dbReference>
<dbReference type="NCBIfam" id="TIGR00945">
    <property type="entry name" value="tatC"/>
    <property type="match status" value="1"/>
</dbReference>
<evidence type="ECO:0000256" key="2">
    <source>
        <dbReference type="ARBA" id="ARBA00022692"/>
    </source>
</evidence>
<dbReference type="PANTHER" id="PTHR30371">
    <property type="entry name" value="SEC-INDEPENDENT PROTEIN TRANSLOCASE PROTEIN TATC"/>
    <property type="match status" value="1"/>
</dbReference>
<keyword evidence="5 7" id="KW-0811">Translocation</keyword>
<keyword evidence="6 7" id="KW-0472">Membrane</keyword>
<gene>
    <name evidence="7" type="primary">tatC</name>
    <name evidence="8" type="ORF">IW252_000157</name>
</gene>
<protein>
    <recommendedName>
        <fullName evidence="7">Sec-independent protein translocase protein TatC</fullName>
    </recommendedName>
</protein>
<dbReference type="GO" id="GO:0065002">
    <property type="term" value="P:intracellular protein transmembrane transport"/>
    <property type="evidence" value="ECO:0007669"/>
    <property type="project" value="TreeGrafter"/>
</dbReference>